<dbReference type="Proteomes" id="UP001458880">
    <property type="component" value="Unassembled WGS sequence"/>
</dbReference>
<dbReference type="Pfam" id="PF06585">
    <property type="entry name" value="JHBP"/>
    <property type="match status" value="1"/>
</dbReference>
<dbReference type="InterPro" id="IPR010562">
    <property type="entry name" value="Haemolymph_juvenile_hormone-bd"/>
</dbReference>
<sequence length="200" mass="23552">MHMIPHLQKGVKELKLPSFNPYYVPNAHITSSWMNGTFSNLTMGYTNNYNIKFVQMNLDENPFIKTEYVHPHLELNAHYELYGSLQQLRLHGEGEFELTLNDTTSTLMLEAHKIKRNGKEYMKIDKATYKITDTNILYVNLHNLFGNNQELTDRINALFLQDKQVYYEEFSPLVEKIVQEICHSWFKGVFDTFSLDELFD</sequence>
<dbReference type="GO" id="GO:0005615">
    <property type="term" value="C:extracellular space"/>
    <property type="evidence" value="ECO:0007669"/>
    <property type="project" value="TreeGrafter"/>
</dbReference>
<dbReference type="AlphaFoldDB" id="A0AAW1L5Y1"/>
<comment type="caution">
    <text evidence="1">The sequence shown here is derived from an EMBL/GenBank/DDBJ whole genome shotgun (WGS) entry which is preliminary data.</text>
</comment>
<protein>
    <submittedName>
        <fullName evidence="1">Hemolymph juvenile hormone binding protein (JHBP)</fullName>
    </submittedName>
</protein>
<accession>A0AAW1L5Y1</accession>
<dbReference type="Gene3D" id="3.15.10.30">
    <property type="entry name" value="Haemolymph juvenile hormone binding protein"/>
    <property type="match status" value="1"/>
</dbReference>
<keyword evidence="2" id="KW-1185">Reference proteome</keyword>
<evidence type="ECO:0000313" key="2">
    <source>
        <dbReference type="Proteomes" id="UP001458880"/>
    </source>
</evidence>
<dbReference type="PANTHER" id="PTHR11008:SF41">
    <property type="entry name" value="RE70318P"/>
    <property type="match status" value="1"/>
</dbReference>
<dbReference type="PANTHER" id="PTHR11008">
    <property type="entry name" value="PROTEIN TAKEOUT-LIKE PROTEIN"/>
    <property type="match status" value="1"/>
</dbReference>
<evidence type="ECO:0000313" key="1">
    <source>
        <dbReference type="EMBL" id="KAK9729215.1"/>
    </source>
</evidence>
<gene>
    <name evidence="1" type="ORF">QE152_g16031</name>
</gene>
<dbReference type="SMART" id="SM00700">
    <property type="entry name" value="JHBP"/>
    <property type="match status" value="1"/>
</dbReference>
<dbReference type="InterPro" id="IPR038606">
    <property type="entry name" value="To_sf"/>
</dbReference>
<reference evidence="1 2" key="1">
    <citation type="journal article" date="2024" name="BMC Genomics">
        <title>De novo assembly and annotation of Popillia japonica's genome with initial clues to its potential as an invasive pest.</title>
        <authorList>
            <person name="Cucini C."/>
            <person name="Boschi S."/>
            <person name="Funari R."/>
            <person name="Cardaioli E."/>
            <person name="Iannotti N."/>
            <person name="Marturano G."/>
            <person name="Paoli F."/>
            <person name="Bruttini M."/>
            <person name="Carapelli A."/>
            <person name="Frati F."/>
            <person name="Nardi F."/>
        </authorList>
    </citation>
    <scope>NUCLEOTIDE SEQUENCE [LARGE SCALE GENOMIC DNA]</scope>
    <source>
        <strain evidence="1">DMR45628</strain>
    </source>
</reference>
<name>A0AAW1L5Y1_POPJA</name>
<organism evidence="1 2">
    <name type="scientific">Popillia japonica</name>
    <name type="common">Japanese beetle</name>
    <dbReference type="NCBI Taxonomy" id="7064"/>
    <lineage>
        <taxon>Eukaryota</taxon>
        <taxon>Metazoa</taxon>
        <taxon>Ecdysozoa</taxon>
        <taxon>Arthropoda</taxon>
        <taxon>Hexapoda</taxon>
        <taxon>Insecta</taxon>
        <taxon>Pterygota</taxon>
        <taxon>Neoptera</taxon>
        <taxon>Endopterygota</taxon>
        <taxon>Coleoptera</taxon>
        <taxon>Polyphaga</taxon>
        <taxon>Scarabaeiformia</taxon>
        <taxon>Scarabaeidae</taxon>
        <taxon>Rutelinae</taxon>
        <taxon>Popillia</taxon>
    </lineage>
</organism>
<dbReference type="EMBL" id="JASPKY010000162">
    <property type="protein sequence ID" value="KAK9729215.1"/>
    <property type="molecule type" value="Genomic_DNA"/>
</dbReference>
<proteinExistence type="predicted"/>